<dbReference type="GO" id="GO:0016020">
    <property type="term" value="C:membrane"/>
    <property type="evidence" value="ECO:0007669"/>
    <property type="project" value="TreeGrafter"/>
</dbReference>
<evidence type="ECO:0000256" key="3">
    <source>
        <dbReference type="SAM" id="MobiDB-lite"/>
    </source>
</evidence>
<dbReference type="AlphaFoldDB" id="A0A231UWG6"/>
<protein>
    <submittedName>
        <fullName evidence="5">Oxidoreductase</fullName>
    </submittedName>
</protein>
<dbReference type="EMBL" id="NBYO01000002">
    <property type="protein sequence ID" value="OXT00244.1"/>
    <property type="molecule type" value="Genomic_DNA"/>
</dbReference>
<keyword evidence="6" id="KW-1185">Reference proteome</keyword>
<evidence type="ECO:0000256" key="4">
    <source>
        <dbReference type="SAM" id="Phobius"/>
    </source>
</evidence>
<organism evidence="5 6">
    <name type="scientific">Notoacmeibacter marinus</name>
    <dbReference type="NCBI Taxonomy" id="1876515"/>
    <lineage>
        <taxon>Bacteria</taxon>
        <taxon>Pseudomonadati</taxon>
        <taxon>Pseudomonadota</taxon>
        <taxon>Alphaproteobacteria</taxon>
        <taxon>Hyphomicrobiales</taxon>
        <taxon>Notoacmeibacteraceae</taxon>
        <taxon>Notoacmeibacter</taxon>
    </lineage>
</organism>
<evidence type="ECO:0000256" key="1">
    <source>
        <dbReference type="ARBA" id="ARBA00006484"/>
    </source>
</evidence>
<feature type="transmembrane region" description="Helical" evidence="4">
    <location>
        <begin position="234"/>
        <end position="253"/>
    </location>
</feature>
<proteinExistence type="inferred from homology"/>
<dbReference type="Pfam" id="PF00106">
    <property type="entry name" value="adh_short"/>
    <property type="match status" value="1"/>
</dbReference>
<dbReference type="InterPro" id="IPR036291">
    <property type="entry name" value="NAD(P)-bd_dom_sf"/>
</dbReference>
<evidence type="ECO:0000313" key="6">
    <source>
        <dbReference type="Proteomes" id="UP000215405"/>
    </source>
</evidence>
<feature type="region of interest" description="Disordered" evidence="3">
    <location>
        <begin position="267"/>
        <end position="288"/>
    </location>
</feature>
<name>A0A231UWG6_9HYPH</name>
<feature type="transmembrane region" description="Helical" evidence="4">
    <location>
        <begin position="141"/>
        <end position="161"/>
    </location>
</feature>
<comment type="caution">
    <text evidence="5">The sequence shown here is derived from an EMBL/GenBank/DDBJ whole genome shotgun (WGS) entry which is preliminary data.</text>
</comment>
<feature type="compositionally biased region" description="Basic and acidic residues" evidence="3">
    <location>
        <begin position="267"/>
        <end position="282"/>
    </location>
</feature>
<keyword evidence="4" id="KW-0812">Transmembrane</keyword>
<dbReference type="PRINTS" id="PR00081">
    <property type="entry name" value="GDHRDH"/>
</dbReference>
<dbReference type="SUPFAM" id="SSF51735">
    <property type="entry name" value="NAD(P)-binding Rossmann-fold domains"/>
    <property type="match status" value="1"/>
</dbReference>
<keyword evidence="4" id="KW-1133">Transmembrane helix</keyword>
<keyword evidence="4" id="KW-0472">Membrane</keyword>
<sequence>MSLYRARPKDGLCFMTGASSGIGRAAALVLARKGWTVVSVARSADKLQSLADEAEALSGRIIPEPCDVTDEEAMAALMRRVVAEHGPIALAVFVAGNYWPVVGSDPSLENMKKTYQVNVFGVLHGLVPAILHMRERRKGQIAIVGSVSAYGGLPMASAYGASKAALNNMAAALKFDLDKLNIRTQIINPGFVDTPLTEQNDFKMPFLMEVDEAAEAMVDGLENGGFEVTFPKSLATILKFINLFPYGVYFPAMRRMMGWKDRRAPAPKHFFDRPDRDERPGENETADS</sequence>
<comment type="similarity">
    <text evidence="1">Belongs to the short-chain dehydrogenases/reductases (SDR) family.</text>
</comment>
<keyword evidence="2" id="KW-0560">Oxidoreductase</keyword>
<accession>A0A231UWG6</accession>
<gene>
    <name evidence="5" type="ORF">B7H23_08730</name>
</gene>
<evidence type="ECO:0000256" key="2">
    <source>
        <dbReference type="ARBA" id="ARBA00023002"/>
    </source>
</evidence>
<dbReference type="Gene3D" id="3.40.50.720">
    <property type="entry name" value="NAD(P)-binding Rossmann-like Domain"/>
    <property type="match status" value="1"/>
</dbReference>
<dbReference type="PANTHER" id="PTHR44196:SF1">
    <property type="entry name" value="DEHYDROGENASE_REDUCTASE SDR FAMILY MEMBER 7B"/>
    <property type="match status" value="1"/>
</dbReference>
<dbReference type="InterPro" id="IPR002347">
    <property type="entry name" value="SDR_fam"/>
</dbReference>
<reference evidence="6" key="1">
    <citation type="journal article" date="2017" name="Int. J. Syst. Evol. Microbiol.">
        <title>Notoacmeibacter marinus gen. nov., sp. nov., isolated from the gut of a limpet and proposal of Notoacmeibacteraceae fam. nov. in the order Rhizobiales of the class Alphaproteobacteria.</title>
        <authorList>
            <person name="Huang Z."/>
            <person name="Guo F."/>
            <person name="Lai Q."/>
        </authorList>
    </citation>
    <scope>NUCLEOTIDE SEQUENCE [LARGE SCALE GENOMIC DNA]</scope>
    <source>
        <strain evidence="6">XMTR2A4</strain>
    </source>
</reference>
<dbReference type="PANTHER" id="PTHR44196">
    <property type="entry name" value="DEHYDROGENASE/REDUCTASE SDR FAMILY MEMBER 7B"/>
    <property type="match status" value="1"/>
</dbReference>
<dbReference type="RefSeq" id="WP_094077069.1">
    <property type="nucleotide sequence ID" value="NZ_NBYO01000002.1"/>
</dbReference>
<dbReference type="GO" id="GO:0016491">
    <property type="term" value="F:oxidoreductase activity"/>
    <property type="evidence" value="ECO:0007669"/>
    <property type="project" value="UniProtKB-KW"/>
</dbReference>
<dbReference type="Proteomes" id="UP000215405">
    <property type="component" value="Unassembled WGS sequence"/>
</dbReference>
<evidence type="ECO:0000313" key="5">
    <source>
        <dbReference type="EMBL" id="OXT00244.1"/>
    </source>
</evidence>